<proteinExistence type="predicted"/>
<gene>
    <name evidence="2" type="ORF">Sya03_16500</name>
</gene>
<feature type="compositionally biased region" description="Low complexity" evidence="1">
    <location>
        <begin position="88"/>
        <end position="100"/>
    </location>
</feature>
<evidence type="ECO:0000313" key="2">
    <source>
        <dbReference type="EMBL" id="GIJ02298.1"/>
    </source>
</evidence>
<protein>
    <submittedName>
        <fullName evidence="2">Uncharacterized protein</fullName>
    </submittedName>
</protein>
<dbReference type="EMBL" id="BOOY01000008">
    <property type="protein sequence ID" value="GIJ02298.1"/>
    <property type="molecule type" value="Genomic_DNA"/>
</dbReference>
<dbReference type="Proteomes" id="UP000652013">
    <property type="component" value="Unassembled WGS sequence"/>
</dbReference>
<evidence type="ECO:0000256" key="1">
    <source>
        <dbReference type="SAM" id="MobiDB-lite"/>
    </source>
</evidence>
<reference evidence="2" key="1">
    <citation type="submission" date="2021-01" db="EMBL/GenBank/DDBJ databases">
        <title>Whole genome shotgun sequence of Spirilliplanes yamanashiensis NBRC 15828.</title>
        <authorList>
            <person name="Komaki H."/>
            <person name="Tamura T."/>
        </authorList>
    </citation>
    <scope>NUCLEOTIDE SEQUENCE</scope>
    <source>
        <strain evidence="2">NBRC 15828</strain>
    </source>
</reference>
<organism evidence="2 3">
    <name type="scientific">Spirilliplanes yamanashiensis</name>
    <dbReference type="NCBI Taxonomy" id="42233"/>
    <lineage>
        <taxon>Bacteria</taxon>
        <taxon>Bacillati</taxon>
        <taxon>Actinomycetota</taxon>
        <taxon>Actinomycetes</taxon>
        <taxon>Micromonosporales</taxon>
        <taxon>Micromonosporaceae</taxon>
        <taxon>Spirilliplanes</taxon>
    </lineage>
</organism>
<sequence>MIGTGRTGDGALAGYEPVAAGRNSQVPTPLRRQWAASSPVARPRTNPSSATAASTFARVASGTVSGRISTFETVPVDTPMHWATSTSLGPGARAAPLAAE</sequence>
<feature type="region of interest" description="Disordered" evidence="1">
    <location>
        <begin position="1"/>
        <end position="53"/>
    </location>
</feature>
<dbReference type="AlphaFoldDB" id="A0A8J3Y5T4"/>
<accession>A0A8J3Y5T4</accession>
<comment type="caution">
    <text evidence="2">The sequence shown here is derived from an EMBL/GenBank/DDBJ whole genome shotgun (WGS) entry which is preliminary data.</text>
</comment>
<evidence type="ECO:0000313" key="3">
    <source>
        <dbReference type="Proteomes" id="UP000652013"/>
    </source>
</evidence>
<name>A0A8J3Y5T4_9ACTN</name>
<feature type="region of interest" description="Disordered" evidence="1">
    <location>
        <begin position="80"/>
        <end position="100"/>
    </location>
</feature>
<keyword evidence="3" id="KW-1185">Reference proteome</keyword>